<dbReference type="Proteomes" id="UP000070376">
    <property type="component" value="Unassembled WGS sequence"/>
</dbReference>
<dbReference type="InterPro" id="IPR036785">
    <property type="entry name" value="YkyA-like_sf"/>
</dbReference>
<keyword evidence="1" id="KW-0175">Coiled coil</keyword>
<evidence type="ECO:0000313" key="5">
    <source>
        <dbReference type="Proteomes" id="UP000032024"/>
    </source>
</evidence>
<organism evidence="4 6">
    <name type="scientific">Heyndrickxia coagulans</name>
    <name type="common">Weizmannia coagulans</name>
    <dbReference type="NCBI Taxonomy" id="1398"/>
    <lineage>
        <taxon>Bacteria</taxon>
        <taxon>Bacillati</taxon>
        <taxon>Bacillota</taxon>
        <taxon>Bacilli</taxon>
        <taxon>Bacillales</taxon>
        <taxon>Bacillaceae</taxon>
        <taxon>Heyndrickxia</taxon>
    </lineage>
</organism>
<evidence type="ECO:0008006" key="7">
    <source>
        <dbReference type="Google" id="ProtNLM"/>
    </source>
</evidence>
<dbReference type="Gene3D" id="1.20.120.570">
    <property type="entry name" value="YkyA-like"/>
    <property type="match status" value="1"/>
</dbReference>
<keyword evidence="5" id="KW-1185">Reference proteome</keyword>
<dbReference type="Proteomes" id="UP000032024">
    <property type="component" value="Chromosome"/>
</dbReference>
<dbReference type="InterPro" id="IPR019454">
    <property type="entry name" value="Lipoprot_YkyA-like"/>
</dbReference>
<evidence type="ECO:0000313" key="3">
    <source>
        <dbReference type="EMBL" id="AJO22095.1"/>
    </source>
</evidence>
<dbReference type="Pfam" id="PF10368">
    <property type="entry name" value="YkyA"/>
    <property type="match status" value="1"/>
</dbReference>
<dbReference type="EMBL" id="LRPN01000204">
    <property type="protein sequence ID" value="KWZ76454.1"/>
    <property type="molecule type" value="Genomic_DNA"/>
</dbReference>
<dbReference type="EMBL" id="CP010525">
    <property type="protein sequence ID" value="AJO22095.1"/>
    <property type="molecule type" value="Genomic_DNA"/>
</dbReference>
<dbReference type="PATRIC" id="fig|1398.18.peg.1322"/>
<keyword evidence="2" id="KW-0732">Signal</keyword>
<feature type="chain" id="PRO_5044541341" description="Cell-wall binding lipoprotein" evidence="2">
    <location>
        <begin position="22"/>
        <end position="217"/>
    </location>
</feature>
<evidence type="ECO:0000313" key="4">
    <source>
        <dbReference type="EMBL" id="KWZ76454.1"/>
    </source>
</evidence>
<evidence type="ECO:0000256" key="1">
    <source>
        <dbReference type="SAM" id="Coils"/>
    </source>
</evidence>
<reference evidence="4" key="4">
    <citation type="submission" date="2016-01" db="EMBL/GenBank/DDBJ databases">
        <authorList>
            <person name="Oliw E.H."/>
        </authorList>
    </citation>
    <scope>NUCLEOTIDE SEQUENCE [LARGE SCALE GENOMIC DNA]</scope>
    <source>
        <strain evidence="4">GED7749B</strain>
    </source>
</reference>
<dbReference type="STRING" id="1398.AB434_3954"/>
<gene>
    <name evidence="4" type="ORF">HMPREF3213_03825</name>
    <name evidence="3" type="ORF">SB48_HM08orf02033</name>
</gene>
<evidence type="ECO:0000256" key="2">
    <source>
        <dbReference type="SAM" id="SignalP"/>
    </source>
</evidence>
<name>A0A0C5C9N1_HEYCO</name>
<protein>
    <recommendedName>
        <fullName evidence="7">Cell-wall binding lipoprotein</fullName>
    </recommendedName>
</protein>
<evidence type="ECO:0000313" key="6">
    <source>
        <dbReference type="Proteomes" id="UP000070376"/>
    </source>
</evidence>
<reference evidence="5" key="2">
    <citation type="submission" date="2015-01" db="EMBL/GenBank/DDBJ databases">
        <title>Comparative genome analysis of Bacillus coagulans HM-08, Clostridium butyricum HM-68, Bacillus subtilis HM-66 and Bacillus paralicheniformis BL-09.</title>
        <authorList>
            <person name="Zhang H."/>
        </authorList>
    </citation>
    <scope>NUCLEOTIDE SEQUENCE [LARGE SCALE GENOMIC DNA]</scope>
    <source>
        <strain evidence="5">HM-08</strain>
    </source>
</reference>
<reference evidence="6" key="3">
    <citation type="submission" date="2016-01" db="EMBL/GenBank/DDBJ databases">
        <authorList>
            <person name="Mitreva M."/>
            <person name="Pepin K.H."/>
            <person name="Mihindukulasuriya K.A."/>
            <person name="Fulton R."/>
            <person name="Fronick C."/>
            <person name="O'Laughlin M."/>
            <person name="Miner T."/>
            <person name="Herter B."/>
            <person name="Rosa B.A."/>
            <person name="Cordes M."/>
            <person name="Tomlinson C."/>
            <person name="Wollam A."/>
            <person name="Palsikar V.B."/>
            <person name="Mardis E.R."/>
            <person name="Wilson R.K."/>
        </authorList>
    </citation>
    <scope>NUCLEOTIDE SEQUENCE [LARGE SCALE GENOMIC DNA]</scope>
    <source>
        <strain evidence="6">GED7749B</strain>
    </source>
</reference>
<accession>A0A0C5C9N1</accession>
<dbReference type="RefSeq" id="WP_035184245.1">
    <property type="nucleotide sequence ID" value="NZ_CP010525.1"/>
</dbReference>
<feature type="coiled-coil region" evidence="1">
    <location>
        <begin position="175"/>
        <end position="206"/>
    </location>
</feature>
<proteinExistence type="predicted"/>
<dbReference type="SUPFAM" id="SSF140423">
    <property type="entry name" value="MW0975(SA0943)-like"/>
    <property type="match status" value="1"/>
</dbReference>
<dbReference type="AlphaFoldDB" id="A0A0C5C9N1"/>
<sequence>MRVKRFIVLGMMLPGLLLLLAGCHSDKKQADSIYEKLKKSASYEKDFVANQEKLDEYKEKVASIYADLNQLELNDENRPEVKQKLKKADNYTEKQQKELRESKKNFQKAYEQSASIKENVEQIKDSGQQKQARKLLTIMDERKKYMNTFFDDYKKQLALQGTFYENLEKFSPDELDEQIKKINEYNGKMEETIRQFNQDTKRYNREKDKYFKKAGLY</sequence>
<dbReference type="PROSITE" id="PS51257">
    <property type="entry name" value="PROKAR_LIPOPROTEIN"/>
    <property type="match status" value="1"/>
</dbReference>
<feature type="coiled-coil region" evidence="1">
    <location>
        <begin position="54"/>
        <end position="112"/>
    </location>
</feature>
<feature type="signal peptide" evidence="2">
    <location>
        <begin position="1"/>
        <end position="21"/>
    </location>
</feature>
<reference evidence="3" key="1">
    <citation type="submission" date="2015-01" db="EMBL/GenBank/DDBJ databases">
        <title>Comparative genome analysis of Bacillus coagulans HM-08, Clostridium butyricum HM-68, Bacillus subtilis HM-66 and Bacillus licheniformis BL-09.</title>
        <authorList>
            <person name="Zhang H."/>
        </authorList>
    </citation>
    <scope>NUCLEOTIDE SEQUENCE [LARGE SCALE GENOMIC DNA]</scope>
    <source>
        <strain evidence="3">HM-08</strain>
    </source>
</reference>